<proteinExistence type="predicted"/>
<gene>
    <name evidence="5" type="ORF">DPQ33_03370</name>
</gene>
<keyword evidence="1" id="KW-0805">Transcription regulation</keyword>
<dbReference type="InterPro" id="IPR050204">
    <property type="entry name" value="AraC_XylS_family_regulators"/>
</dbReference>
<evidence type="ECO:0000313" key="5">
    <source>
        <dbReference type="EMBL" id="TVM19414.1"/>
    </source>
</evidence>
<keyword evidence="3" id="KW-0804">Transcription</keyword>
<evidence type="ECO:0000259" key="4">
    <source>
        <dbReference type="PROSITE" id="PS01124"/>
    </source>
</evidence>
<evidence type="ECO:0000256" key="2">
    <source>
        <dbReference type="ARBA" id="ARBA00023125"/>
    </source>
</evidence>
<dbReference type="GO" id="GO:0043565">
    <property type="term" value="F:sequence-specific DNA binding"/>
    <property type="evidence" value="ECO:0007669"/>
    <property type="project" value="InterPro"/>
</dbReference>
<protein>
    <recommendedName>
        <fullName evidence="4">HTH araC/xylS-type domain-containing protein</fullName>
    </recommendedName>
</protein>
<dbReference type="SUPFAM" id="SSF46689">
    <property type="entry name" value="Homeodomain-like"/>
    <property type="match status" value="2"/>
</dbReference>
<dbReference type="SMART" id="SM00342">
    <property type="entry name" value="HTH_ARAC"/>
    <property type="match status" value="1"/>
</dbReference>
<dbReference type="InterPro" id="IPR018060">
    <property type="entry name" value="HTH_AraC"/>
</dbReference>
<evidence type="ECO:0000313" key="6">
    <source>
        <dbReference type="Proteomes" id="UP000448292"/>
    </source>
</evidence>
<dbReference type="PRINTS" id="PR00032">
    <property type="entry name" value="HTHARAC"/>
</dbReference>
<dbReference type="EMBL" id="QMIE01000002">
    <property type="protein sequence ID" value="TVM19414.1"/>
    <property type="molecule type" value="Genomic_DNA"/>
</dbReference>
<evidence type="ECO:0000256" key="1">
    <source>
        <dbReference type="ARBA" id="ARBA00023015"/>
    </source>
</evidence>
<dbReference type="Proteomes" id="UP000448292">
    <property type="component" value="Unassembled WGS sequence"/>
</dbReference>
<accession>A0A7M3MI92</accession>
<dbReference type="PROSITE" id="PS00041">
    <property type="entry name" value="HTH_ARAC_FAMILY_1"/>
    <property type="match status" value="1"/>
</dbReference>
<dbReference type="InterPro" id="IPR009057">
    <property type="entry name" value="Homeodomain-like_sf"/>
</dbReference>
<evidence type="ECO:0000256" key="3">
    <source>
        <dbReference type="ARBA" id="ARBA00023163"/>
    </source>
</evidence>
<dbReference type="PANTHER" id="PTHR46796">
    <property type="entry name" value="HTH-TYPE TRANSCRIPTIONAL ACTIVATOR RHAS-RELATED"/>
    <property type="match status" value="1"/>
</dbReference>
<dbReference type="Gene3D" id="1.10.10.60">
    <property type="entry name" value="Homeodomain-like"/>
    <property type="match status" value="2"/>
</dbReference>
<name>A0A7M3MI92_9BACT</name>
<dbReference type="Pfam" id="PF12833">
    <property type="entry name" value="HTH_18"/>
    <property type="match status" value="1"/>
</dbReference>
<dbReference type="GO" id="GO:0003700">
    <property type="term" value="F:DNA-binding transcription factor activity"/>
    <property type="evidence" value="ECO:0007669"/>
    <property type="project" value="InterPro"/>
</dbReference>
<keyword evidence="6" id="KW-1185">Reference proteome</keyword>
<keyword evidence="2" id="KW-0238">DNA-binding</keyword>
<sequence length="385" mass="43068">MCFPGNSLMHVNFACPNLRLKQWRNWGLIGWEFTSPACATIVPPAHVRQCYGAEYAMHVRGAGSRSAVVPTCKAACIRAGVPNPMKFHFPEELASPSELVRALGAVPRETWATRKYPHLYAAPLRADARTNTIVLPGCTWPFIVVNVGEPYTLRYTDPMKCQNECSMETNFVHLIPAGQAGVFEISNIRDKTAQRIVLAMDPEWLRRFVLDHTGNLDVGNMTFFLGRDERTLATAVVALYRALQEPQPMSSLFVDSAAQFIAASVLRDYCNLDEQPLSSVAPRRRLKSVLDYIHENFAADIQLGELADEAGLSPFHFSRVFKEATGISPRQYVIKLRMDEACRLLKETRLDVLEISSCVGYESVSHFSSLFKRHVGISPAAYRKA</sequence>
<dbReference type="InterPro" id="IPR018062">
    <property type="entry name" value="HTH_AraC-typ_CS"/>
</dbReference>
<reference evidence="5 6" key="1">
    <citation type="submission" date="2018-06" db="EMBL/GenBank/DDBJ databases">
        <title>Complete genome of Desulfovibrio indonesiensis P37SLT.</title>
        <authorList>
            <person name="Crispim J.S."/>
            <person name="Vidigal P.M.P."/>
            <person name="Silva L.C.F."/>
            <person name="Laguardia C.N."/>
            <person name="Araujo L.C."/>
            <person name="Dias R.S."/>
            <person name="Sousa M.P."/>
            <person name="Paula S.O."/>
            <person name="Silva C."/>
        </authorList>
    </citation>
    <scope>NUCLEOTIDE SEQUENCE [LARGE SCALE GENOMIC DNA]</scope>
    <source>
        <strain evidence="5 6">P37SLT</strain>
    </source>
</reference>
<dbReference type="OrthoDB" id="112032at2"/>
<dbReference type="InterPro" id="IPR020449">
    <property type="entry name" value="Tscrpt_reg_AraC-type_HTH"/>
</dbReference>
<dbReference type="PANTHER" id="PTHR46796:SF6">
    <property type="entry name" value="ARAC SUBFAMILY"/>
    <property type="match status" value="1"/>
</dbReference>
<organism evidence="5 6">
    <name type="scientific">Oceanidesulfovibrio indonesiensis</name>
    <dbReference type="NCBI Taxonomy" id="54767"/>
    <lineage>
        <taxon>Bacteria</taxon>
        <taxon>Pseudomonadati</taxon>
        <taxon>Thermodesulfobacteriota</taxon>
        <taxon>Desulfovibrionia</taxon>
        <taxon>Desulfovibrionales</taxon>
        <taxon>Desulfovibrionaceae</taxon>
        <taxon>Oceanidesulfovibrio</taxon>
    </lineage>
</organism>
<comment type="caution">
    <text evidence="5">The sequence shown here is derived from an EMBL/GenBank/DDBJ whole genome shotgun (WGS) entry which is preliminary data.</text>
</comment>
<feature type="domain" description="HTH araC/xylS-type" evidence="4">
    <location>
        <begin position="287"/>
        <end position="385"/>
    </location>
</feature>
<dbReference type="PROSITE" id="PS01124">
    <property type="entry name" value="HTH_ARAC_FAMILY_2"/>
    <property type="match status" value="1"/>
</dbReference>
<dbReference type="AlphaFoldDB" id="A0A7M3MI92"/>